<sequence length="134" mass="15898">MEKDTVQPKPEKNAVVEKIKAGKEKAVKYIKEHPKNVLYTMVALTIFSIFSNILYYNYTVKNAKVSYKQMSDKLFNTEDRNIEKKQNVSIVQQAGDYLEMKKDLDKLKEFQNRKNLTKQDTLEIRRITKKYNLR</sequence>
<organism evidence="2 3">
    <name type="scientific">Chryseobacterium pyrolae</name>
    <dbReference type="NCBI Taxonomy" id="2987481"/>
    <lineage>
        <taxon>Bacteria</taxon>
        <taxon>Pseudomonadati</taxon>
        <taxon>Bacteroidota</taxon>
        <taxon>Flavobacteriia</taxon>
        <taxon>Flavobacteriales</taxon>
        <taxon>Weeksellaceae</taxon>
        <taxon>Chryseobacterium group</taxon>
        <taxon>Chryseobacterium</taxon>
    </lineage>
</organism>
<proteinExistence type="predicted"/>
<evidence type="ECO:0008006" key="4">
    <source>
        <dbReference type="Google" id="ProtNLM"/>
    </source>
</evidence>
<feature type="transmembrane region" description="Helical" evidence="1">
    <location>
        <begin position="37"/>
        <end position="58"/>
    </location>
</feature>
<dbReference type="EMBL" id="JANZQH010000015">
    <property type="protein sequence ID" value="MCT2409995.1"/>
    <property type="molecule type" value="Genomic_DNA"/>
</dbReference>
<comment type="caution">
    <text evidence="2">The sequence shown here is derived from an EMBL/GenBank/DDBJ whole genome shotgun (WGS) entry which is preliminary data.</text>
</comment>
<gene>
    <name evidence="2" type="ORF">NZD88_20765</name>
</gene>
<name>A0ABT2IMW6_9FLAO</name>
<keyword evidence="1" id="KW-0812">Transmembrane</keyword>
<keyword evidence="3" id="KW-1185">Reference proteome</keyword>
<evidence type="ECO:0000313" key="3">
    <source>
        <dbReference type="Proteomes" id="UP001142057"/>
    </source>
</evidence>
<dbReference type="RefSeq" id="WP_259831689.1">
    <property type="nucleotide sequence ID" value="NZ_JANZQH010000015.1"/>
</dbReference>
<evidence type="ECO:0000313" key="2">
    <source>
        <dbReference type="EMBL" id="MCT2409995.1"/>
    </source>
</evidence>
<reference evidence="2" key="1">
    <citation type="submission" date="2022-08" db="EMBL/GenBank/DDBJ databases">
        <title>Chryseobacterium antibioticum,isolated from the rhizosphere soil of Pyrola in Tibet.</title>
        <authorList>
            <person name="Kan Y."/>
        </authorList>
    </citation>
    <scope>NUCLEOTIDE SEQUENCE</scope>
    <source>
        <strain evidence="2">Pc2-12</strain>
    </source>
</reference>
<accession>A0ABT2IMW6</accession>
<keyword evidence="1" id="KW-0472">Membrane</keyword>
<keyword evidence="1" id="KW-1133">Transmembrane helix</keyword>
<evidence type="ECO:0000256" key="1">
    <source>
        <dbReference type="SAM" id="Phobius"/>
    </source>
</evidence>
<protein>
    <recommendedName>
        <fullName evidence="4">Cell division protein FtsL</fullName>
    </recommendedName>
</protein>
<dbReference type="Proteomes" id="UP001142057">
    <property type="component" value="Unassembled WGS sequence"/>
</dbReference>